<evidence type="ECO:0000256" key="9">
    <source>
        <dbReference type="ARBA" id="ARBA00022958"/>
    </source>
</evidence>
<keyword evidence="11 18" id="KW-0413">Isomerase</keyword>
<dbReference type="OrthoDB" id="9806925at2"/>
<feature type="binding site" evidence="17">
    <location>
        <position position="327"/>
    </location>
    <ligand>
        <name>(6S)-NADPHX</name>
        <dbReference type="ChEBI" id="CHEBI:64076"/>
    </ligand>
</feature>
<evidence type="ECO:0000256" key="5">
    <source>
        <dbReference type="ARBA" id="ARBA00022723"/>
    </source>
</evidence>
<dbReference type="HAMAP" id="MF_01965">
    <property type="entry name" value="NADHX_dehydratase"/>
    <property type="match status" value="1"/>
</dbReference>
<keyword evidence="6 17" id="KW-0547">Nucleotide-binding</keyword>
<comment type="caution">
    <text evidence="22">The sequence shown here is derived from an EMBL/GenBank/DDBJ whole genome shotgun (WGS) entry which is preliminary data.</text>
</comment>
<organism evidence="22 23">
    <name type="scientific">Pueribacillus theae</name>
    <dbReference type="NCBI Taxonomy" id="2171751"/>
    <lineage>
        <taxon>Bacteria</taxon>
        <taxon>Bacillati</taxon>
        <taxon>Bacillota</taxon>
        <taxon>Bacilli</taxon>
        <taxon>Bacillales</taxon>
        <taxon>Bacillaceae</taxon>
        <taxon>Pueribacillus</taxon>
    </lineage>
</organism>
<keyword evidence="13" id="KW-0511">Multifunctional enzyme</keyword>
<comment type="subunit">
    <text evidence="17">Homotetramer.</text>
</comment>
<gene>
    <name evidence="17" type="primary">nnrD</name>
    <name evidence="18" type="synonym">nnrE</name>
    <name evidence="22" type="ORF">DCC39_17120</name>
</gene>
<evidence type="ECO:0000256" key="12">
    <source>
        <dbReference type="ARBA" id="ARBA00023239"/>
    </source>
</evidence>
<feature type="binding site" evidence="17">
    <location>
        <position position="443"/>
    </location>
    <ligand>
        <name>AMP</name>
        <dbReference type="ChEBI" id="CHEBI:456215"/>
    </ligand>
</feature>
<dbReference type="GO" id="GO:0110051">
    <property type="term" value="P:metabolite repair"/>
    <property type="evidence" value="ECO:0007669"/>
    <property type="project" value="TreeGrafter"/>
</dbReference>
<keyword evidence="12 17" id="KW-0456">Lyase</keyword>
<evidence type="ECO:0000313" key="23">
    <source>
        <dbReference type="Proteomes" id="UP000245998"/>
    </source>
</evidence>
<sequence>MQVVTKKEMYAIDRNAMELGLTGEMLMENAGQAVARKLYDELTYDDRITIIIGKGNNGGDGFVIARMLKSKGYKLDVWLSVEKEAVTGDAEKAMHVYEHSGFQMRLLNEENLNAFKVSLAVSTVIIDSLLGIGMKGKLRSPFKEIITLVNRQKHVKRLAIDLPSGLPADGGKVDDAIRADKTFAIHLPKVGAFMYPSREYYGELDVVDIGIPPIINKKSVEKRFVWMPDDVIRTFPKRNPSSHKSSHGKGLIVAGSKTMSGAAIMAARAALRSGSGLLTVAMPEEARLPIANQVIEAMYAPCPSHEGEFAGTLPVQLNFDAIAVGPGIGRGEGSRRIVETLLKAEAPLLIDADALFHLAKMKDQLKSRKYPTVLTPHEGEMARLLGLPIEEVANNRFYFSKQFALEYGVHLVLKGPFTICTTPAGEQYINPTGNAALAKGGSGDVLTGIILALMMQQKSLQEAISNAVFVHGKTADNLISNKHSSVDVIASDVIESLPIVYKSIANRSL</sequence>
<feature type="binding site" evidence="18">
    <location>
        <begin position="56"/>
        <end position="60"/>
    </location>
    <ligand>
        <name>(6S)-NADPHX</name>
        <dbReference type="ChEBI" id="CHEBI:64076"/>
    </ligand>
</feature>
<proteinExistence type="inferred from homology"/>
<dbReference type="PROSITE" id="PS51383">
    <property type="entry name" value="YJEF_C_3"/>
    <property type="match status" value="1"/>
</dbReference>
<dbReference type="SUPFAM" id="SSF53613">
    <property type="entry name" value="Ribokinase-like"/>
    <property type="match status" value="1"/>
</dbReference>
<evidence type="ECO:0000256" key="15">
    <source>
        <dbReference type="ARBA" id="ARBA00048238"/>
    </source>
</evidence>
<evidence type="ECO:0000256" key="10">
    <source>
        <dbReference type="ARBA" id="ARBA00023027"/>
    </source>
</evidence>
<name>A0A2U1JQ78_9BACI</name>
<keyword evidence="23" id="KW-1185">Reference proteome</keyword>
<dbReference type="HAMAP" id="MF_01966">
    <property type="entry name" value="NADHX_epimerase"/>
    <property type="match status" value="1"/>
</dbReference>
<keyword evidence="8 17" id="KW-0521">NADP</keyword>
<keyword evidence="7 17" id="KW-0067">ATP-binding</keyword>
<dbReference type="InterPro" id="IPR030677">
    <property type="entry name" value="Nnr"/>
</dbReference>
<dbReference type="InterPro" id="IPR036652">
    <property type="entry name" value="YjeF_N_dom_sf"/>
</dbReference>
<comment type="function">
    <text evidence="14 19">Bifunctional enzyme that catalyzes the epimerization of the S- and R-forms of NAD(P)HX and the dehydration of the S-form of NAD(P)HX at the expense of ADP, which is converted to AMP. This allows the repair of both epimers of NAD(P)HX, a damaged form of NAD(P)H that is a result of enzymatic or heat-dependent hydration.</text>
</comment>
<dbReference type="Pfam" id="PF01256">
    <property type="entry name" value="Carb_kinase"/>
    <property type="match status" value="1"/>
</dbReference>
<comment type="similarity">
    <text evidence="17">Belongs to the NnrD/CARKD family.</text>
</comment>
<evidence type="ECO:0000256" key="14">
    <source>
        <dbReference type="ARBA" id="ARBA00025153"/>
    </source>
</evidence>
<comment type="similarity">
    <text evidence="4 19">In the C-terminal section; belongs to the NnrD/CARKD family.</text>
</comment>
<dbReference type="PANTHER" id="PTHR12592">
    <property type="entry name" value="ATP-DEPENDENT (S)-NAD(P)H-HYDRATE DEHYDRATASE FAMILY MEMBER"/>
    <property type="match status" value="1"/>
</dbReference>
<evidence type="ECO:0000259" key="21">
    <source>
        <dbReference type="PROSITE" id="PS51385"/>
    </source>
</evidence>
<comment type="cofactor">
    <cofactor evidence="17">
        <name>Mg(2+)</name>
        <dbReference type="ChEBI" id="CHEBI:18420"/>
    </cofactor>
</comment>
<comment type="cofactor">
    <cofactor evidence="18 19">
        <name>K(+)</name>
        <dbReference type="ChEBI" id="CHEBI:29103"/>
    </cofactor>
    <text evidence="18 19">Binds 1 potassium ion per subunit.</text>
</comment>
<feature type="binding site" evidence="17">
    <location>
        <position position="262"/>
    </location>
    <ligand>
        <name>(6S)-NADPHX</name>
        <dbReference type="ChEBI" id="CHEBI:64076"/>
    </ligand>
</feature>
<dbReference type="GO" id="GO:0046872">
    <property type="term" value="F:metal ion binding"/>
    <property type="evidence" value="ECO:0007669"/>
    <property type="project" value="UniProtKB-UniRule"/>
</dbReference>
<feature type="binding site" evidence="17">
    <location>
        <position position="444"/>
    </location>
    <ligand>
        <name>(6S)-NADPHX</name>
        <dbReference type="ChEBI" id="CHEBI:64076"/>
    </ligand>
</feature>
<accession>A0A2U1JQ78</accession>
<evidence type="ECO:0000256" key="3">
    <source>
        <dbReference type="ARBA" id="ARBA00006001"/>
    </source>
</evidence>
<dbReference type="EC" id="4.2.1.136" evidence="19"/>
<evidence type="ECO:0000313" key="22">
    <source>
        <dbReference type="EMBL" id="PWA06988.1"/>
    </source>
</evidence>
<dbReference type="InterPro" id="IPR000631">
    <property type="entry name" value="CARKD"/>
</dbReference>
<evidence type="ECO:0000256" key="4">
    <source>
        <dbReference type="ARBA" id="ARBA00009524"/>
    </source>
</evidence>
<dbReference type="NCBIfam" id="TIGR00196">
    <property type="entry name" value="yjeF_cterm"/>
    <property type="match status" value="1"/>
</dbReference>
<feature type="binding site" evidence="18">
    <location>
        <position position="164"/>
    </location>
    <ligand>
        <name>K(+)</name>
        <dbReference type="ChEBI" id="CHEBI:29103"/>
    </ligand>
</feature>
<dbReference type="GO" id="GO:0052856">
    <property type="term" value="F:NAD(P)HX epimerase activity"/>
    <property type="evidence" value="ECO:0007669"/>
    <property type="project" value="UniProtKB-UniRule"/>
</dbReference>
<evidence type="ECO:0000259" key="20">
    <source>
        <dbReference type="PROSITE" id="PS51383"/>
    </source>
</evidence>
<comment type="similarity">
    <text evidence="3 19">In the N-terminal section; belongs to the NnrE/AIBP family.</text>
</comment>
<reference evidence="22 23" key="1">
    <citation type="submission" date="2018-04" db="EMBL/GenBank/DDBJ databases">
        <title>Camelliibacillus theae gen. nov., sp. nov., isolated from Pu'er tea.</title>
        <authorList>
            <person name="Niu L."/>
        </authorList>
    </citation>
    <scope>NUCLEOTIDE SEQUENCE [LARGE SCALE GENOMIC DNA]</scope>
    <source>
        <strain evidence="22 23">T8</strain>
    </source>
</reference>
<comment type="catalytic activity">
    <reaction evidence="15 17 19">
        <text>(6S)-NADHX + ADP = AMP + phosphate + NADH + H(+)</text>
        <dbReference type="Rhea" id="RHEA:32223"/>
        <dbReference type="ChEBI" id="CHEBI:15378"/>
        <dbReference type="ChEBI" id="CHEBI:43474"/>
        <dbReference type="ChEBI" id="CHEBI:57945"/>
        <dbReference type="ChEBI" id="CHEBI:64074"/>
        <dbReference type="ChEBI" id="CHEBI:456215"/>
        <dbReference type="ChEBI" id="CHEBI:456216"/>
        <dbReference type="EC" id="4.2.1.136"/>
    </reaction>
</comment>
<evidence type="ECO:0000256" key="11">
    <source>
        <dbReference type="ARBA" id="ARBA00023235"/>
    </source>
</evidence>
<feature type="domain" description="YjeF N-terminal" evidence="21">
    <location>
        <begin position="9"/>
        <end position="217"/>
    </location>
</feature>
<dbReference type="PANTHER" id="PTHR12592:SF0">
    <property type="entry name" value="ATP-DEPENDENT (S)-NAD(P)H-HYDRATE DEHYDRATASE"/>
    <property type="match status" value="1"/>
</dbReference>
<keyword evidence="9 18" id="KW-0630">Potassium</keyword>
<evidence type="ECO:0000256" key="17">
    <source>
        <dbReference type="HAMAP-Rule" id="MF_01965"/>
    </source>
</evidence>
<protein>
    <recommendedName>
        <fullName evidence="19">Bifunctional NAD(P)H-hydrate repair enzyme</fullName>
    </recommendedName>
    <alternativeName>
        <fullName evidence="19">Nicotinamide nucleotide repair protein</fullName>
    </alternativeName>
    <domain>
        <recommendedName>
            <fullName evidence="19">ADP-dependent (S)-NAD(P)H-hydrate dehydratase</fullName>
            <ecNumber evidence="19">4.2.1.136</ecNumber>
        </recommendedName>
        <alternativeName>
            <fullName evidence="19">ADP-dependent NAD(P)HX dehydratase</fullName>
        </alternativeName>
    </domain>
    <domain>
        <recommendedName>
            <fullName evidence="19">NAD(P)H-hydrate epimerase</fullName>
            <ecNumber evidence="19">5.1.99.6</ecNumber>
        </recommendedName>
    </domain>
</protein>
<evidence type="ECO:0000256" key="16">
    <source>
        <dbReference type="ARBA" id="ARBA00049209"/>
    </source>
</evidence>
<feature type="binding site" evidence="18">
    <location>
        <position position="57"/>
    </location>
    <ligand>
        <name>K(+)</name>
        <dbReference type="ChEBI" id="CHEBI:29103"/>
    </ligand>
</feature>
<dbReference type="InterPro" id="IPR029056">
    <property type="entry name" value="Ribokinase-like"/>
</dbReference>
<evidence type="ECO:0000256" key="18">
    <source>
        <dbReference type="HAMAP-Rule" id="MF_01966"/>
    </source>
</evidence>
<dbReference type="AlphaFoldDB" id="A0A2U1JQ78"/>
<feature type="binding site" evidence="18">
    <location>
        <begin position="131"/>
        <end position="137"/>
    </location>
    <ligand>
        <name>(6S)-NADPHX</name>
        <dbReference type="ChEBI" id="CHEBI:64076"/>
    </ligand>
</feature>
<dbReference type="PROSITE" id="PS51385">
    <property type="entry name" value="YJEF_N"/>
    <property type="match status" value="1"/>
</dbReference>
<feature type="domain" description="YjeF C-terminal" evidence="20">
    <location>
        <begin position="227"/>
        <end position="504"/>
    </location>
</feature>
<dbReference type="Proteomes" id="UP000245998">
    <property type="component" value="Unassembled WGS sequence"/>
</dbReference>
<feature type="binding site" evidence="18">
    <location>
        <position position="161"/>
    </location>
    <ligand>
        <name>(6S)-NADPHX</name>
        <dbReference type="ChEBI" id="CHEBI:64076"/>
    </ligand>
</feature>
<feature type="binding site" evidence="17">
    <location>
        <position position="377"/>
    </location>
    <ligand>
        <name>(6S)-NADPHX</name>
        <dbReference type="ChEBI" id="CHEBI:64076"/>
    </ligand>
</feature>
<keyword evidence="5 18" id="KW-0479">Metal-binding</keyword>
<comment type="function">
    <text evidence="18">Catalyzes the epimerization of the S- and R-forms of NAD(P)HX, a damaged form of NAD(P)H that is a result of enzymatic or heat-dependent hydration. This is a prerequisite for the S-specific NAD(P)H-hydrate dehydratase to allow the repair of both epimers of NAD(P)HX.</text>
</comment>
<dbReference type="InterPro" id="IPR004443">
    <property type="entry name" value="YjeF_N_dom"/>
</dbReference>
<dbReference type="PROSITE" id="PS01050">
    <property type="entry name" value="YJEF_C_2"/>
    <property type="match status" value="1"/>
</dbReference>
<feature type="binding site" evidence="17">
    <location>
        <begin position="414"/>
        <end position="418"/>
    </location>
    <ligand>
        <name>AMP</name>
        <dbReference type="ChEBI" id="CHEBI:456215"/>
    </ligand>
</feature>
<evidence type="ECO:0000256" key="13">
    <source>
        <dbReference type="ARBA" id="ARBA00023268"/>
    </source>
</evidence>
<evidence type="ECO:0000256" key="2">
    <source>
        <dbReference type="ARBA" id="ARBA00000909"/>
    </source>
</evidence>
<comment type="caution">
    <text evidence="18">Lacks conserved residue(s) required for the propagation of feature annotation.</text>
</comment>
<dbReference type="GO" id="GO:0046496">
    <property type="term" value="P:nicotinamide nucleotide metabolic process"/>
    <property type="evidence" value="ECO:0007669"/>
    <property type="project" value="UniProtKB-UniRule"/>
</dbReference>
<keyword evidence="10 17" id="KW-0520">NAD</keyword>
<dbReference type="EMBL" id="QCZG01000055">
    <property type="protein sequence ID" value="PWA06988.1"/>
    <property type="molecule type" value="Genomic_DNA"/>
</dbReference>
<comment type="catalytic activity">
    <reaction evidence="2 18 19">
        <text>(6R)-NADPHX = (6S)-NADPHX</text>
        <dbReference type="Rhea" id="RHEA:32227"/>
        <dbReference type="ChEBI" id="CHEBI:64076"/>
        <dbReference type="ChEBI" id="CHEBI:64077"/>
        <dbReference type="EC" id="5.1.99.6"/>
    </reaction>
</comment>
<comment type="catalytic activity">
    <reaction evidence="16 17 19">
        <text>(6S)-NADPHX + ADP = AMP + phosphate + NADPH + H(+)</text>
        <dbReference type="Rhea" id="RHEA:32235"/>
        <dbReference type="ChEBI" id="CHEBI:15378"/>
        <dbReference type="ChEBI" id="CHEBI:43474"/>
        <dbReference type="ChEBI" id="CHEBI:57783"/>
        <dbReference type="ChEBI" id="CHEBI:64076"/>
        <dbReference type="ChEBI" id="CHEBI:456215"/>
        <dbReference type="ChEBI" id="CHEBI:456216"/>
        <dbReference type="EC" id="4.2.1.136"/>
    </reaction>
</comment>
<dbReference type="GO" id="GO:0052855">
    <property type="term" value="F:ADP-dependent NAD(P)H-hydrate dehydratase activity"/>
    <property type="evidence" value="ECO:0007669"/>
    <property type="project" value="UniProtKB-UniRule"/>
</dbReference>
<evidence type="ECO:0000256" key="8">
    <source>
        <dbReference type="ARBA" id="ARBA00022857"/>
    </source>
</evidence>
<dbReference type="InterPro" id="IPR017953">
    <property type="entry name" value="Carbohydrate_kinase_pred_CS"/>
</dbReference>
<evidence type="ECO:0000256" key="1">
    <source>
        <dbReference type="ARBA" id="ARBA00000013"/>
    </source>
</evidence>
<comment type="similarity">
    <text evidence="18">Belongs to the NnrE/AIBP family.</text>
</comment>
<dbReference type="EC" id="5.1.99.6" evidence="19"/>
<dbReference type="GO" id="GO:0005524">
    <property type="term" value="F:ATP binding"/>
    <property type="evidence" value="ECO:0007669"/>
    <property type="project" value="UniProtKB-UniRule"/>
</dbReference>
<dbReference type="Gene3D" id="3.40.1190.20">
    <property type="match status" value="1"/>
</dbReference>
<dbReference type="PIRSF" id="PIRSF017184">
    <property type="entry name" value="Nnr"/>
    <property type="match status" value="1"/>
</dbReference>
<dbReference type="Pfam" id="PF03853">
    <property type="entry name" value="YjeF_N"/>
    <property type="match status" value="1"/>
</dbReference>
<feature type="binding site" evidence="18">
    <location>
        <position position="127"/>
    </location>
    <ligand>
        <name>K(+)</name>
        <dbReference type="ChEBI" id="CHEBI:29103"/>
    </ligand>
</feature>
<evidence type="ECO:0000256" key="19">
    <source>
        <dbReference type="PIRNR" id="PIRNR017184"/>
    </source>
</evidence>
<dbReference type="SUPFAM" id="SSF64153">
    <property type="entry name" value="YjeF N-terminal domain-like"/>
    <property type="match status" value="1"/>
</dbReference>
<dbReference type="NCBIfam" id="TIGR00197">
    <property type="entry name" value="yjeF_nterm"/>
    <property type="match status" value="1"/>
</dbReference>
<dbReference type="Gene3D" id="3.40.50.10260">
    <property type="entry name" value="YjeF N-terminal domain"/>
    <property type="match status" value="1"/>
</dbReference>
<evidence type="ECO:0000256" key="7">
    <source>
        <dbReference type="ARBA" id="ARBA00022840"/>
    </source>
</evidence>
<comment type="function">
    <text evidence="17">Catalyzes the dehydration of the S-form of NAD(P)HX at the expense of ADP, which is converted to AMP. Together with NAD(P)HX epimerase, which catalyzes the epimerization of the S- and R-forms, the enzyme allows the repair of both epimers of NAD(P)HX, a damaged form of NAD(P)H that is a result of enzymatic or heat-dependent hydration.</text>
</comment>
<evidence type="ECO:0000256" key="6">
    <source>
        <dbReference type="ARBA" id="ARBA00022741"/>
    </source>
</evidence>
<dbReference type="CDD" id="cd01171">
    <property type="entry name" value="YXKO-related"/>
    <property type="match status" value="1"/>
</dbReference>
<comment type="catalytic activity">
    <reaction evidence="1 18 19">
        <text>(6R)-NADHX = (6S)-NADHX</text>
        <dbReference type="Rhea" id="RHEA:32215"/>
        <dbReference type="ChEBI" id="CHEBI:64074"/>
        <dbReference type="ChEBI" id="CHEBI:64075"/>
        <dbReference type="EC" id="5.1.99.6"/>
    </reaction>
</comment>